<evidence type="ECO:0000313" key="1">
    <source>
        <dbReference type="EMBL" id="EKM59846.1"/>
    </source>
</evidence>
<reference evidence="1 2" key="1">
    <citation type="journal article" date="2012" name="BMC Genomics">
        <title>Comparative genomics of the white-rot fungi, Phanerochaete carnosa and P. chrysosporium, to elucidate the genetic basis of the distinct wood types they colonize.</title>
        <authorList>
            <person name="Suzuki H."/>
            <person name="MacDonald J."/>
            <person name="Syed K."/>
            <person name="Salamov A."/>
            <person name="Hori C."/>
            <person name="Aerts A."/>
            <person name="Henrissat B."/>
            <person name="Wiebenga A."/>
            <person name="vanKuyk P.A."/>
            <person name="Barry K."/>
            <person name="Lindquist E."/>
            <person name="LaButti K."/>
            <person name="Lapidus A."/>
            <person name="Lucas S."/>
            <person name="Coutinho P."/>
            <person name="Gong Y."/>
            <person name="Samejima M."/>
            <person name="Mahadevan R."/>
            <person name="Abou-Zaid M."/>
            <person name="de Vries R.P."/>
            <person name="Igarashi K."/>
            <person name="Yadav J.S."/>
            <person name="Grigoriev I.V."/>
            <person name="Master E.R."/>
        </authorList>
    </citation>
    <scope>NUCLEOTIDE SEQUENCE [LARGE SCALE GENOMIC DNA]</scope>
    <source>
        <strain evidence="1 2">HHB-10118-sp</strain>
    </source>
</reference>
<name>K5VAH4_PHACS</name>
<dbReference type="HOGENOM" id="CLU_2360422_0_0_1"/>
<dbReference type="Proteomes" id="UP000008370">
    <property type="component" value="Unassembled WGS sequence"/>
</dbReference>
<evidence type="ECO:0000313" key="2">
    <source>
        <dbReference type="Proteomes" id="UP000008370"/>
    </source>
</evidence>
<accession>K5VAH4</accession>
<dbReference type="InParanoid" id="K5VAH4"/>
<dbReference type="EMBL" id="JH930469">
    <property type="protein sequence ID" value="EKM59846.1"/>
    <property type="molecule type" value="Genomic_DNA"/>
</dbReference>
<keyword evidence="2" id="KW-1185">Reference proteome</keyword>
<sequence>MAGAAHDDDLDAILALTPDQRVERAVQKLPTLSAQDVPLQDSCPICLLPFPSIISGENVEPESPGELVGVTKLQGCGHVFCRLECVTGPLSSSAAH</sequence>
<dbReference type="AlphaFoldDB" id="K5VAH4"/>
<gene>
    <name evidence="1" type="ORF">PHACADRAFT_250610</name>
</gene>
<organism evidence="1 2">
    <name type="scientific">Phanerochaete carnosa (strain HHB-10118-sp)</name>
    <name type="common">White-rot fungus</name>
    <name type="synonym">Peniophora carnosa</name>
    <dbReference type="NCBI Taxonomy" id="650164"/>
    <lineage>
        <taxon>Eukaryota</taxon>
        <taxon>Fungi</taxon>
        <taxon>Dikarya</taxon>
        <taxon>Basidiomycota</taxon>
        <taxon>Agaricomycotina</taxon>
        <taxon>Agaricomycetes</taxon>
        <taxon>Polyporales</taxon>
        <taxon>Phanerochaetaceae</taxon>
        <taxon>Phanerochaete</taxon>
    </lineage>
</organism>
<dbReference type="GeneID" id="18914970"/>
<dbReference type="RefSeq" id="XP_007392399.1">
    <property type="nucleotide sequence ID" value="XM_007392337.1"/>
</dbReference>
<proteinExistence type="predicted"/>
<dbReference type="SUPFAM" id="SSF57850">
    <property type="entry name" value="RING/U-box"/>
    <property type="match status" value="1"/>
</dbReference>
<dbReference type="OrthoDB" id="8062037at2759"/>
<dbReference type="STRING" id="650164.K5VAH4"/>
<protein>
    <submittedName>
        <fullName evidence="1">Uncharacterized protein</fullName>
    </submittedName>
</protein>
<dbReference type="KEGG" id="pco:PHACADRAFT_250610"/>